<organism evidence="1 2">
    <name type="scientific">Monilinia laxa</name>
    <name type="common">Brown rot fungus</name>
    <name type="synonym">Sclerotinia laxa</name>
    <dbReference type="NCBI Taxonomy" id="61186"/>
    <lineage>
        <taxon>Eukaryota</taxon>
        <taxon>Fungi</taxon>
        <taxon>Dikarya</taxon>
        <taxon>Ascomycota</taxon>
        <taxon>Pezizomycotina</taxon>
        <taxon>Leotiomycetes</taxon>
        <taxon>Helotiales</taxon>
        <taxon>Sclerotiniaceae</taxon>
        <taxon>Monilinia</taxon>
    </lineage>
</organism>
<comment type="caution">
    <text evidence="1">The sequence shown here is derived from an EMBL/GenBank/DDBJ whole genome shotgun (WGS) entry which is preliminary data.</text>
</comment>
<reference evidence="1 2" key="1">
    <citation type="submission" date="2019-06" db="EMBL/GenBank/DDBJ databases">
        <title>Genome Sequence of the Brown Rot Fungal Pathogen Monilinia laxa.</title>
        <authorList>
            <person name="De Miccolis Angelini R.M."/>
            <person name="Landi L."/>
            <person name="Abate D."/>
            <person name="Pollastro S."/>
            <person name="Romanazzi G."/>
            <person name="Faretra F."/>
        </authorList>
    </citation>
    <scope>NUCLEOTIDE SEQUENCE [LARGE SCALE GENOMIC DNA]</scope>
    <source>
        <strain evidence="1 2">Mlax316</strain>
    </source>
</reference>
<evidence type="ECO:0000313" key="2">
    <source>
        <dbReference type="Proteomes" id="UP000326757"/>
    </source>
</evidence>
<accession>A0A5N6KBJ9</accession>
<dbReference type="EMBL" id="VIGI01000005">
    <property type="protein sequence ID" value="KAB8300567.1"/>
    <property type="molecule type" value="Genomic_DNA"/>
</dbReference>
<evidence type="ECO:0000313" key="1">
    <source>
        <dbReference type="EMBL" id="KAB8300567.1"/>
    </source>
</evidence>
<sequence>MMLRIEVHISLADIFNTRSKSLGCNVANMMSRSRVNYSVGQTIVLSSKLEVEEAYAVRYGRGCRYSGTRA</sequence>
<name>A0A5N6KBJ9_MONLA</name>
<dbReference type="AlphaFoldDB" id="A0A5N6KBJ9"/>
<keyword evidence="2" id="KW-1185">Reference proteome</keyword>
<gene>
    <name evidence="1" type="ORF">EYC80_000725</name>
</gene>
<dbReference type="Proteomes" id="UP000326757">
    <property type="component" value="Unassembled WGS sequence"/>
</dbReference>
<proteinExistence type="predicted"/>
<protein>
    <submittedName>
        <fullName evidence="1">Uncharacterized protein</fullName>
    </submittedName>
</protein>